<dbReference type="GO" id="GO:0045271">
    <property type="term" value="C:respiratory chain complex I"/>
    <property type="evidence" value="ECO:0007669"/>
    <property type="project" value="InterPro"/>
</dbReference>
<feature type="region of interest" description="Disordered" evidence="2">
    <location>
        <begin position="122"/>
        <end position="226"/>
    </location>
</feature>
<evidence type="ECO:0000256" key="1">
    <source>
        <dbReference type="ARBA" id="ARBA00007355"/>
    </source>
</evidence>
<reference evidence="3" key="1">
    <citation type="submission" date="2014-08" db="EMBL/GenBank/DDBJ databases">
        <authorList>
            <person name="Sharma Rahul"/>
            <person name="Thines Marco"/>
        </authorList>
    </citation>
    <scope>NUCLEOTIDE SEQUENCE</scope>
</reference>
<dbReference type="Pfam" id="PF05071">
    <property type="entry name" value="NDUFA12"/>
    <property type="match status" value="1"/>
</dbReference>
<feature type="compositionally biased region" description="Basic and acidic residues" evidence="2">
    <location>
        <begin position="191"/>
        <end position="201"/>
    </location>
</feature>
<sequence length="226" mass="25356">MRPTDIFLKQPGLFARAFQLFNPKNRFLVGYDLEGNRFLERPSSESGARTKRTVEYAGKLDHISDAIARNRNLSVQWKAWLSHTRAEAPTVQELENDLRRRQELYHAVQNIQMREEEDIARMEDARRSTLSSLPPAASFSASHSDPRTLTLPSASVEPDIMARSQQTGPTRSTAQNPTSGAPDSRGPSESPENRSASEGEKPVIGTRTEGEWKPEGWSPSISRRRG</sequence>
<dbReference type="InterPro" id="IPR052618">
    <property type="entry name" value="ComplexI_NDUFA12"/>
</dbReference>
<dbReference type="GO" id="GO:0032981">
    <property type="term" value="P:mitochondrial respiratory chain complex I assembly"/>
    <property type="evidence" value="ECO:0007669"/>
    <property type="project" value="TreeGrafter"/>
</dbReference>
<organism evidence="3">
    <name type="scientific">Phaffia rhodozyma</name>
    <name type="common">Yeast</name>
    <name type="synonym">Xanthophyllomyces dendrorhous</name>
    <dbReference type="NCBI Taxonomy" id="264483"/>
    <lineage>
        <taxon>Eukaryota</taxon>
        <taxon>Fungi</taxon>
        <taxon>Dikarya</taxon>
        <taxon>Basidiomycota</taxon>
        <taxon>Agaricomycotina</taxon>
        <taxon>Tremellomycetes</taxon>
        <taxon>Cystofilobasidiales</taxon>
        <taxon>Mrakiaceae</taxon>
        <taxon>Phaffia</taxon>
    </lineage>
</organism>
<proteinExistence type="inferred from homology"/>
<comment type="similarity">
    <text evidence="1">Belongs to the complex I NDUFA12 subunit family.</text>
</comment>
<feature type="compositionally biased region" description="Polar residues" evidence="2">
    <location>
        <begin position="163"/>
        <end position="181"/>
    </location>
</feature>
<dbReference type="PANTHER" id="PTHR32470:SF2">
    <property type="entry name" value="NADH DEHYDROGENASE [UBIQUINONE] 1 ALPHA SUBCOMPLEX ASSEMBLY FACTOR 2"/>
    <property type="match status" value="1"/>
</dbReference>
<name>A0A0F7SF39_PHARH</name>
<feature type="compositionally biased region" description="Low complexity" evidence="2">
    <location>
        <begin position="128"/>
        <end position="143"/>
    </location>
</feature>
<accession>A0A0F7SF39</accession>
<keyword evidence="3" id="KW-0830">Ubiquinone</keyword>
<evidence type="ECO:0000313" key="3">
    <source>
        <dbReference type="EMBL" id="CDZ96715.1"/>
    </source>
</evidence>
<dbReference type="AlphaFoldDB" id="A0A0F7SF39"/>
<protein>
    <submittedName>
        <fullName evidence="3">NADH dehydrogenase [ubiquinone] 1 alpha subcomplex subunit 12</fullName>
    </submittedName>
</protein>
<dbReference type="InterPro" id="IPR007763">
    <property type="entry name" value="NDUFA12"/>
</dbReference>
<dbReference type="EMBL" id="LN483167">
    <property type="protein sequence ID" value="CDZ96715.1"/>
    <property type="molecule type" value="Genomic_DNA"/>
</dbReference>
<evidence type="ECO:0000256" key="2">
    <source>
        <dbReference type="SAM" id="MobiDB-lite"/>
    </source>
</evidence>
<dbReference type="GO" id="GO:0005739">
    <property type="term" value="C:mitochondrion"/>
    <property type="evidence" value="ECO:0007669"/>
    <property type="project" value="TreeGrafter"/>
</dbReference>
<dbReference type="PANTHER" id="PTHR32470">
    <property type="entry name" value="ADH DEHYDROGENASE [UBIQUINONE] 1 ALPHA SUBCOMPLEX ASSEMBLY FACTOR 2"/>
    <property type="match status" value="1"/>
</dbReference>